<proteinExistence type="predicted"/>
<dbReference type="EMBL" id="AZFK01000002">
    <property type="protein sequence ID" value="KRL92580.1"/>
    <property type="molecule type" value="Genomic_DNA"/>
</dbReference>
<dbReference type="Proteomes" id="UP000050816">
    <property type="component" value="Unassembled WGS sequence"/>
</dbReference>
<reference evidence="2 3" key="1">
    <citation type="journal article" date="2015" name="Genome Announc.">
        <title>Expanding the biotechnology potential of lactobacilli through comparative genomics of 213 strains and associated genera.</title>
        <authorList>
            <person name="Sun Z."/>
            <person name="Harris H.M."/>
            <person name="McCann A."/>
            <person name="Guo C."/>
            <person name="Argimon S."/>
            <person name="Zhang W."/>
            <person name="Yang X."/>
            <person name="Jeffery I.B."/>
            <person name="Cooney J.C."/>
            <person name="Kagawa T.F."/>
            <person name="Liu W."/>
            <person name="Song Y."/>
            <person name="Salvetti E."/>
            <person name="Wrobel A."/>
            <person name="Rasinkangas P."/>
            <person name="Parkhill J."/>
            <person name="Rea M.C."/>
            <person name="O'Sullivan O."/>
            <person name="Ritari J."/>
            <person name="Douillard F.P."/>
            <person name="Paul Ross R."/>
            <person name="Yang R."/>
            <person name="Briner A.E."/>
            <person name="Felis G.E."/>
            <person name="de Vos W.M."/>
            <person name="Barrangou R."/>
            <person name="Klaenhammer T.R."/>
            <person name="Caufield P.W."/>
            <person name="Cui Y."/>
            <person name="Zhang H."/>
            <person name="O'Toole P.W."/>
        </authorList>
    </citation>
    <scope>NUCLEOTIDE SEQUENCE [LARGE SCALE GENOMIC DNA]</scope>
    <source>
        <strain evidence="2 3">DSM 15946</strain>
    </source>
</reference>
<comment type="caution">
    <text evidence="2">The sequence shown here is derived from an EMBL/GenBank/DDBJ whole genome shotgun (WGS) entry which is preliminary data.</text>
</comment>
<organism evidence="2 3">
    <name type="scientific">Limosilactobacillus ingluviei DSM 15946</name>
    <dbReference type="NCBI Taxonomy" id="1423760"/>
    <lineage>
        <taxon>Bacteria</taxon>
        <taxon>Bacillati</taxon>
        <taxon>Bacillota</taxon>
        <taxon>Bacilli</taxon>
        <taxon>Lactobacillales</taxon>
        <taxon>Lactobacillaceae</taxon>
        <taxon>Limosilactobacillus</taxon>
    </lineage>
</organism>
<feature type="transmembrane region" description="Helical" evidence="1">
    <location>
        <begin position="6"/>
        <end position="26"/>
    </location>
</feature>
<name>A0A0R1UI49_9LACO</name>
<keyword evidence="1" id="KW-1133">Transmembrane helix</keyword>
<evidence type="ECO:0000313" key="3">
    <source>
        <dbReference type="Proteomes" id="UP000050816"/>
    </source>
</evidence>
<evidence type="ECO:0000256" key="1">
    <source>
        <dbReference type="SAM" id="Phobius"/>
    </source>
</evidence>
<sequence>MKKKPIIISILVAVLIIAAIVGTMLYRRDSNGKPFKASLNHSKVMMTPNWDATVKLTANKGATYQVLNKDNKVVQGKHATTDGKATIKLTKVGDYTIVARSDNGHVSKKLPVKVSHYQAQINKWTNAVGPLKFKITSVDYRLMSKSDHDTPDTSMIDEIFDQLNDHYYQVQVNYVVENTGNKAVNPQYTMWLPESDDNQEFSVQTPTVDGAGIDSIIGTAAISPKSKRSGNVIMISNNKFSVQNMQFSIDEVLGNNGTHISKGGIAKLK</sequence>
<gene>
    <name evidence="2" type="ORF">FC43_GL001680</name>
</gene>
<accession>A0A0R1UI49</accession>
<keyword evidence="1" id="KW-0812">Transmembrane</keyword>
<keyword evidence="1" id="KW-0472">Membrane</keyword>
<protein>
    <submittedName>
        <fullName evidence="2">Uncharacterized protein</fullName>
    </submittedName>
</protein>
<dbReference type="RefSeq" id="WP_235807560.1">
    <property type="nucleotide sequence ID" value="NZ_AZFK01000002.1"/>
</dbReference>
<dbReference type="PATRIC" id="fig|1423760.3.peg.1756"/>
<evidence type="ECO:0000313" key="2">
    <source>
        <dbReference type="EMBL" id="KRL92580.1"/>
    </source>
</evidence>
<dbReference type="AlphaFoldDB" id="A0A0R1UI49"/>